<dbReference type="AlphaFoldDB" id="A0A0E0AAN1"/>
<name>A0A0E0AAN1_9ORYZ</name>
<dbReference type="EnsemblPlants" id="OGLUM06G18850.1">
    <property type="protein sequence ID" value="OGLUM06G18850.1"/>
    <property type="gene ID" value="OGLUM06G18850"/>
</dbReference>
<dbReference type="Proteomes" id="UP000026961">
    <property type="component" value="Chromosome 6"/>
</dbReference>
<accession>A0A0E0AAN1</accession>
<sequence length="75" mass="8349">MEENLEDKDASICQPVEAVCHDSLIAYIVKSIDDVQDVTPLVCREHPFRIPVVESSTNYTLPTAAVFVVAERDTD</sequence>
<dbReference type="HOGENOM" id="CLU_2675116_0_0_1"/>
<reference evidence="1" key="1">
    <citation type="submission" date="2015-04" db="UniProtKB">
        <authorList>
            <consortium name="EnsemblPlants"/>
        </authorList>
    </citation>
    <scope>IDENTIFICATION</scope>
</reference>
<proteinExistence type="predicted"/>
<evidence type="ECO:0000313" key="1">
    <source>
        <dbReference type="EnsemblPlants" id="OGLUM06G18850.1"/>
    </source>
</evidence>
<evidence type="ECO:0000313" key="2">
    <source>
        <dbReference type="Proteomes" id="UP000026961"/>
    </source>
</evidence>
<protein>
    <submittedName>
        <fullName evidence="1">Uncharacterized protein</fullName>
    </submittedName>
</protein>
<reference evidence="1" key="2">
    <citation type="submission" date="2018-05" db="EMBL/GenBank/DDBJ databases">
        <title>OgluRS3 (Oryza glumaepatula Reference Sequence Version 3).</title>
        <authorList>
            <person name="Zhang J."/>
            <person name="Kudrna D."/>
            <person name="Lee S."/>
            <person name="Talag J."/>
            <person name="Welchert J."/>
            <person name="Wing R.A."/>
        </authorList>
    </citation>
    <scope>NUCLEOTIDE SEQUENCE [LARGE SCALE GENOMIC DNA]</scope>
</reference>
<dbReference type="Gramene" id="OGLUM06G18850.1">
    <property type="protein sequence ID" value="OGLUM06G18850.1"/>
    <property type="gene ID" value="OGLUM06G18850"/>
</dbReference>
<organism evidence="1">
    <name type="scientific">Oryza glumipatula</name>
    <dbReference type="NCBI Taxonomy" id="40148"/>
    <lineage>
        <taxon>Eukaryota</taxon>
        <taxon>Viridiplantae</taxon>
        <taxon>Streptophyta</taxon>
        <taxon>Embryophyta</taxon>
        <taxon>Tracheophyta</taxon>
        <taxon>Spermatophyta</taxon>
        <taxon>Magnoliopsida</taxon>
        <taxon>Liliopsida</taxon>
        <taxon>Poales</taxon>
        <taxon>Poaceae</taxon>
        <taxon>BOP clade</taxon>
        <taxon>Oryzoideae</taxon>
        <taxon>Oryzeae</taxon>
        <taxon>Oryzinae</taxon>
        <taxon>Oryza</taxon>
    </lineage>
</organism>
<keyword evidence="2" id="KW-1185">Reference proteome</keyword>